<accession>A0A9Q1N177</accession>
<name>A0A9Q1N177_9SOLA</name>
<evidence type="ECO:0000313" key="2">
    <source>
        <dbReference type="EMBL" id="KAJ8569761.1"/>
    </source>
</evidence>
<feature type="region of interest" description="Disordered" evidence="1">
    <location>
        <begin position="131"/>
        <end position="184"/>
    </location>
</feature>
<dbReference type="OrthoDB" id="1729438at2759"/>
<dbReference type="EMBL" id="JAJAGQ010000002">
    <property type="protein sequence ID" value="KAJ8569761.1"/>
    <property type="molecule type" value="Genomic_DNA"/>
</dbReference>
<feature type="compositionally biased region" description="Basic residues" evidence="1">
    <location>
        <begin position="163"/>
        <end position="177"/>
    </location>
</feature>
<organism evidence="2 3">
    <name type="scientific">Anisodus acutangulus</name>
    <dbReference type="NCBI Taxonomy" id="402998"/>
    <lineage>
        <taxon>Eukaryota</taxon>
        <taxon>Viridiplantae</taxon>
        <taxon>Streptophyta</taxon>
        <taxon>Embryophyta</taxon>
        <taxon>Tracheophyta</taxon>
        <taxon>Spermatophyta</taxon>
        <taxon>Magnoliopsida</taxon>
        <taxon>eudicotyledons</taxon>
        <taxon>Gunneridae</taxon>
        <taxon>Pentapetalae</taxon>
        <taxon>asterids</taxon>
        <taxon>lamiids</taxon>
        <taxon>Solanales</taxon>
        <taxon>Solanaceae</taxon>
        <taxon>Solanoideae</taxon>
        <taxon>Hyoscyameae</taxon>
        <taxon>Anisodus</taxon>
    </lineage>
</organism>
<proteinExistence type="predicted"/>
<protein>
    <submittedName>
        <fullName evidence="2">Uncharacterized protein</fullName>
    </submittedName>
</protein>
<reference evidence="3" key="1">
    <citation type="journal article" date="2023" name="Proc. Natl. Acad. Sci. U.S.A.">
        <title>Genomic and structural basis for evolution of tropane alkaloid biosynthesis.</title>
        <authorList>
            <person name="Wanga Y.-J."/>
            <person name="Taina T."/>
            <person name="Yua J.-Y."/>
            <person name="Lia J."/>
            <person name="Xua B."/>
            <person name="Chenc J."/>
            <person name="D'Auriad J.C."/>
            <person name="Huanga J.-P."/>
            <person name="Huanga S.-X."/>
        </authorList>
    </citation>
    <scope>NUCLEOTIDE SEQUENCE [LARGE SCALE GENOMIC DNA]</scope>
    <source>
        <strain evidence="3">cv. KIB-2019</strain>
    </source>
</reference>
<gene>
    <name evidence="2" type="ORF">K7X08_006338</name>
</gene>
<dbReference type="AlphaFoldDB" id="A0A9Q1N177"/>
<evidence type="ECO:0000313" key="3">
    <source>
        <dbReference type="Proteomes" id="UP001152561"/>
    </source>
</evidence>
<sequence>MLDKNKPAIMTARSVGNTSFSSSGEVSQACSNFYKFEDLLDSSTSNVVSAILTNAANIEEQLPVMMQTIEVLKKSVEDKDLQIAQLMNKLKLYNRGESSHKPTQQEKKFESSKLVEVPSLKKALNTFKLDDHSKDKDSETWTLVSHNRHNHKKRFEVSNSKGERKHKSSANMKKHKVQRQELVQ</sequence>
<dbReference type="Proteomes" id="UP001152561">
    <property type="component" value="Unassembled WGS sequence"/>
</dbReference>
<comment type="caution">
    <text evidence="2">The sequence shown here is derived from an EMBL/GenBank/DDBJ whole genome shotgun (WGS) entry which is preliminary data.</text>
</comment>
<evidence type="ECO:0000256" key="1">
    <source>
        <dbReference type="SAM" id="MobiDB-lite"/>
    </source>
</evidence>
<keyword evidence="3" id="KW-1185">Reference proteome</keyword>